<keyword evidence="2" id="KW-0472">Membrane</keyword>
<evidence type="ECO:0000259" key="3">
    <source>
        <dbReference type="Pfam" id="PF25547"/>
    </source>
</evidence>
<feature type="domain" description="Outer membrane channel protein CpnT-like N-terminal" evidence="3">
    <location>
        <begin position="10"/>
        <end position="128"/>
    </location>
</feature>
<organism evidence="4 5">
    <name type="scientific">Streptomyces varsoviensis</name>
    <dbReference type="NCBI Taxonomy" id="67373"/>
    <lineage>
        <taxon>Bacteria</taxon>
        <taxon>Bacillati</taxon>
        <taxon>Actinomycetota</taxon>
        <taxon>Actinomycetes</taxon>
        <taxon>Kitasatosporales</taxon>
        <taxon>Streptomycetaceae</taxon>
        <taxon>Streptomyces</taxon>
    </lineage>
</organism>
<keyword evidence="5" id="KW-1185">Reference proteome</keyword>
<feature type="compositionally biased region" description="Basic and acidic residues" evidence="1">
    <location>
        <begin position="675"/>
        <end position="684"/>
    </location>
</feature>
<gene>
    <name evidence="4" type="ORF">ADK38_10655</name>
</gene>
<evidence type="ECO:0000256" key="2">
    <source>
        <dbReference type="SAM" id="Phobius"/>
    </source>
</evidence>
<feature type="compositionally biased region" description="Polar residues" evidence="1">
    <location>
        <begin position="343"/>
        <end position="352"/>
    </location>
</feature>
<accession>A0ABR5J9Q9</accession>
<feature type="transmembrane region" description="Helical" evidence="2">
    <location>
        <begin position="105"/>
        <end position="126"/>
    </location>
</feature>
<dbReference type="InterPro" id="IPR057746">
    <property type="entry name" value="CpnT-like_N"/>
</dbReference>
<evidence type="ECO:0000313" key="4">
    <source>
        <dbReference type="EMBL" id="KOG90082.1"/>
    </source>
</evidence>
<proteinExistence type="predicted"/>
<feature type="non-terminal residue" evidence="4">
    <location>
        <position position="767"/>
    </location>
</feature>
<dbReference type="Proteomes" id="UP000037020">
    <property type="component" value="Unassembled WGS sequence"/>
</dbReference>
<dbReference type="Pfam" id="PF25547">
    <property type="entry name" value="WXG100_2"/>
    <property type="match status" value="1"/>
</dbReference>
<feature type="compositionally biased region" description="Low complexity" evidence="1">
    <location>
        <begin position="468"/>
        <end position="485"/>
    </location>
</feature>
<sequence>MSIMMPSGLKWVADLAGGEWPEADEDKCWELSQRHKDYAADMRSAAASAREALADFKAGVTGGTAQQFAAFLEKMAANYEQVADSADELGDNLDEFALNVQYSKMMILAMLGWMAAEIAFFAWWAPEALPEIYAQGRLAIGMIMRRLLMATGVNAAVGAGLSLGIQGIQFALHRRHSLDWKEVGVAAGAGAISGAITGGLFAGAGLSRIGQKTISTLLGKMLVGGAGGAASMAATNAAFDMDGSPLLGFLAGAVGGAIGHIPTAKANFNAKYGGFRSYFGNFRNPPALDLPDLGAGSGKGGFKDIGLVNRGPKVRNGYWELGSDGGSVREGRSGPPGEDGRPYSSSGLSGDSRTLLPGRNGGATDGLSVDAPTSSRGSGYSPAVFSGFSGDSRTPLLRGAGDGFSTEAPPSSRGTSSESSSGPATSVGYPATRDGSSSTSSGSSSGGQGGRGGPGGRRGAGGREDHASGSGVSSLSGRSGVDGLSEVSRPDGDDGTPNVREAPGRSGIDAPSESGRVSAGTPLTPDNLAGVPGPRSGRLDSWLDGAEHAEAPRSEAPQGEHGLPNFEGPARQFGQEGLAGFDRPSHHPSAPEQHVVTGDGRGPGAPRPSHEVSEQGHHGAGKGVASGSVDRGGPGPSAVEPVRSSHQDVPAEGGPQGARPVEETGQGGSQTAHGGPDEGVRQVHDAPGQGVADRSSRSEGQGTGQEGGGVSGGLTGAPVSTGASSRPAETAPRGTGPTARERQAEQVERVEDVTDAAGGHQVERYPG</sequence>
<evidence type="ECO:0000313" key="5">
    <source>
        <dbReference type="Proteomes" id="UP000037020"/>
    </source>
</evidence>
<feature type="region of interest" description="Disordered" evidence="1">
    <location>
        <begin position="316"/>
        <end position="767"/>
    </location>
</feature>
<keyword evidence="2" id="KW-1133">Transmembrane helix</keyword>
<reference evidence="4 5" key="1">
    <citation type="submission" date="2015-07" db="EMBL/GenBank/DDBJ databases">
        <authorList>
            <person name="Ju K.-S."/>
            <person name="Doroghazi J.R."/>
            <person name="Metcalf W.W."/>
        </authorList>
    </citation>
    <scope>NUCLEOTIDE SEQUENCE [LARGE SCALE GENOMIC DNA]</scope>
    <source>
        <strain evidence="4 5">NRRL B-3589</strain>
    </source>
</reference>
<feature type="transmembrane region" description="Helical" evidence="2">
    <location>
        <begin position="147"/>
        <end position="172"/>
    </location>
</feature>
<comment type="caution">
    <text evidence="4">The sequence shown here is derived from an EMBL/GenBank/DDBJ whole genome shotgun (WGS) entry which is preliminary data.</text>
</comment>
<protein>
    <recommendedName>
        <fullName evidence="3">Outer membrane channel protein CpnT-like N-terminal domain-containing protein</fullName>
    </recommendedName>
</protein>
<feature type="transmembrane region" description="Helical" evidence="2">
    <location>
        <begin position="184"/>
        <end position="206"/>
    </location>
</feature>
<dbReference type="EMBL" id="LGUT01000898">
    <property type="protein sequence ID" value="KOG90082.1"/>
    <property type="molecule type" value="Genomic_DNA"/>
</dbReference>
<evidence type="ECO:0000256" key="1">
    <source>
        <dbReference type="SAM" id="MobiDB-lite"/>
    </source>
</evidence>
<feature type="compositionally biased region" description="Basic and acidic residues" evidence="1">
    <location>
        <begin position="739"/>
        <end position="752"/>
    </location>
</feature>
<feature type="compositionally biased region" description="Gly residues" evidence="1">
    <location>
        <begin position="701"/>
        <end position="715"/>
    </location>
</feature>
<feature type="transmembrane region" description="Helical" evidence="2">
    <location>
        <begin position="218"/>
        <end position="239"/>
    </location>
</feature>
<feature type="compositionally biased region" description="Gly residues" evidence="1">
    <location>
        <begin position="444"/>
        <end position="459"/>
    </location>
</feature>
<feature type="compositionally biased region" description="Basic and acidic residues" evidence="1">
    <location>
        <begin position="608"/>
        <end position="617"/>
    </location>
</feature>
<keyword evidence="2" id="KW-0812">Transmembrane</keyword>
<name>A0ABR5J9Q9_9ACTN</name>
<feature type="compositionally biased region" description="Low complexity" evidence="1">
    <location>
        <begin position="408"/>
        <end position="426"/>
    </location>
</feature>